<accession>A0A7Z0QPZ0</accession>
<keyword evidence="1" id="KW-0732">Signal</keyword>
<protein>
    <submittedName>
        <fullName evidence="3">DUF1311 domain-containing protein</fullName>
    </submittedName>
</protein>
<evidence type="ECO:0000259" key="2">
    <source>
        <dbReference type="Pfam" id="PF07007"/>
    </source>
</evidence>
<name>A0A7Z0QPZ0_9GAMM</name>
<sequence>MLRFRWLSLLLCALASAAGAAGSDAAACRAWLQVPVPAADMGAASQACSARALYYGADGLRGDPVAARHCAYRERGFERRTVSPDVLFGGSGVLMMVYANGEGVPRDPALARRFACEYGGAPAELRGRLAHLQTMADAGTGRLDICDDITSGMMSGFCASRDAGFAHVVRDRHWRALSSGWTPAQHAAWRSLRAAADAYFAHASEDEVDLGGSARGAFVVHARKALETALLEDVGAFERGARPTQTAAGLPALDRELNAVYRRTRADLQAAAAASEYSPFGTVDADGVRRTQRAWLRYREAWVVFAATRWPHAAADAWRAWLTHARIGALGAITGDP</sequence>
<dbReference type="EMBL" id="JACCJZ010000015">
    <property type="protein sequence ID" value="NYZ62682.1"/>
    <property type="molecule type" value="Genomic_DNA"/>
</dbReference>
<feature type="signal peptide" evidence="1">
    <location>
        <begin position="1"/>
        <end position="20"/>
    </location>
</feature>
<evidence type="ECO:0000313" key="3">
    <source>
        <dbReference type="EMBL" id="NYZ62682.1"/>
    </source>
</evidence>
<keyword evidence="4" id="KW-1185">Reference proteome</keyword>
<dbReference type="Gene3D" id="1.20.1270.180">
    <property type="match status" value="1"/>
</dbReference>
<organism evidence="3 4">
    <name type="scientific">Luteimonas deserti</name>
    <dbReference type="NCBI Taxonomy" id="2752306"/>
    <lineage>
        <taxon>Bacteria</taxon>
        <taxon>Pseudomonadati</taxon>
        <taxon>Pseudomonadota</taxon>
        <taxon>Gammaproteobacteria</taxon>
        <taxon>Lysobacterales</taxon>
        <taxon>Lysobacteraceae</taxon>
        <taxon>Luteimonas</taxon>
    </lineage>
</organism>
<dbReference type="Proteomes" id="UP000589896">
    <property type="component" value="Unassembled WGS sequence"/>
</dbReference>
<dbReference type="AlphaFoldDB" id="A0A7Z0QPZ0"/>
<dbReference type="RefSeq" id="WP_180544917.1">
    <property type="nucleotide sequence ID" value="NZ_JACCJZ010000015.1"/>
</dbReference>
<comment type="caution">
    <text evidence="3">The sequence shown here is derived from an EMBL/GenBank/DDBJ whole genome shotgun (WGS) entry which is preliminary data.</text>
</comment>
<evidence type="ECO:0000256" key="1">
    <source>
        <dbReference type="SAM" id="SignalP"/>
    </source>
</evidence>
<dbReference type="Pfam" id="PF07007">
    <property type="entry name" value="LprI"/>
    <property type="match status" value="1"/>
</dbReference>
<reference evidence="3 4" key="1">
    <citation type="submission" date="2020-07" db="EMBL/GenBank/DDBJ databases">
        <title>isolation of Luteimonas sp. SJ-16.</title>
        <authorList>
            <person name="Huang X.-X."/>
            <person name="Xu L."/>
            <person name="Sun J.-Q."/>
        </authorList>
    </citation>
    <scope>NUCLEOTIDE SEQUENCE [LARGE SCALE GENOMIC DNA]</scope>
    <source>
        <strain evidence="3 4">SJ-16</strain>
    </source>
</reference>
<gene>
    <name evidence="3" type="ORF">H0E82_07860</name>
</gene>
<feature type="chain" id="PRO_5031258250" evidence="1">
    <location>
        <begin position="21"/>
        <end position="337"/>
    </location>
</feature>
<evidence type="ECO:0000313" key="4">
    <source>
        <dbReference type="Proteomes" id="UP000589896"/>
    </source>
</evidence>
<dbReference type="InterPro" id="IPR009739">
    <property type="entry name" value="LprI-like_N"/>
</dbReference>
<feature type="domain" description="Lysozyme inhibitor LprI-like N-terminal" evidence="2">
    <location>
        <begin position="252"/>
        <end position="327"/>
    </location>
</feature>
<proteinExistence type="predicted"/>